<organism evidence="1 2">
    <name type="scientific">Desulfolutivibrio sulfodismutans</name>
    <dbReference type="NCBI Taxonomy" id="63561"/>
    <lineage>
        <taxon>Bacteria</taxon>
        <taxon>Pseudomonadati</taxon>
        <taxon>Thermodesulfobacteriota</taxon>
        <taxon>Desulfovibrionia</taxon>
        <taxon>Desulfovibrionales</taxon>
        <taxon>Desulfovibrionaceae</taxon>
        <taxon>Desulfolutivibrio</taxon>
    </lineage>
</organism>
<keyword evidence="2" id="KW-1185">Reference proteome</keyword>
<sequence length="132" mass="14648">MVDKDDEYDDWPIIFSYTRKQAMEDGVLIDVTDEAKSAGFKVPVAIGDNLFNQYVSPPPGLEGEGQSISGRLHDLFMMAHAAIRCQRGESRVIFSVLFLMEPRKTEKITVLAVIGPGDEGEPVLTMCLPEDE</sequence>
<proteinExistence type="predicted"/>
<dbReference type="RefSeq" id="WP_163303360.1">
    <property type="nucleotide sequence ID" value="NZ_JAAGRQ010000089.1"/>
</dbReference>
<name>A0A7K3NQC2_9BACT</name>
<dbReference type="EMBL" id="JAAGRQ010000089">
    <property type="protein sequence ID" value="NDY58287.1"/>
    <property type="molecule type" value="Genomic_DNA"/>
</dbReference>
<evidence type="ECO:0000313" key="2">
    <source>
        <dbReference type="Proteomes" id="UP000469724"/>
    </source>
</evidence>
<protein>
    <submittedName>
        <fullName evidence="1">Uncharacterized protein</fullName>
    </submittedName>
</protein>
<dbReference type="Pfam" id="PF20213">
    <property type="entry name" value="DUF6573"/>
    <property type="match status" value="1"/>
</dbReference>
<accession>A0A7K3NQC2</accession>
<evidence type="ECO:0000313" key="1">
    <source>
        <dbReference type="EMBL" id="NDY58287.1"/>
    </source>
</evidence>
<reference evidence="1 2" key="1">
    <citation type="submission" date="2020-02" db="EMBL/GenBank/DDBJ databases">
        <title>Comparative genomics of sulfur disproportionating microorganisms.</title>
        <authorList>
            <person name="Ward L.M."/>
            <person name="Bertran E."/>
            <person name="Johnston D.T."/>
        </authorList>
    </citation>
    <scope>NUCLEOTIDE SEQUENCE [LARGE SCALE GENOMIC DNA]</scope>
    <source>
        <strain evidence="1 2">DSM 3696</strain>
    </source>
</reference>
<dbReference type="InterPro" id="IPR046480">
    <property type="entry name" value="DUF6573"/>
</dbReference>
<dbReference type="AlphaFoldDB" id="A0A7K3NQC2"/>
<dbReference type="Proteomes" id="UP000469724">
    <property type="component" value="Unassembled WGS sequence"/>
</dbReference>
<gene>
    <name evidence="1" type="ORF">G3N56_16260</name>
</gene>
<comment type="caution">
    <text evidence="1">The sequence shown here is derived from an EMBL/GenBank/DDBJ whole genome shotgun (WGS) entry which is preliminary data.</text>
</comment>